<keyword evidence="5 8" id="KW-1133">Transmembrane helix</keyword>
<keyword evidence="4 8" id="KW-0812">Transmembrane</keyword>
<evidence type="ECO:0000256" key="3">
    <source>
        <dbReference type="ARBA" id="ARBA00022475"/>
    </source>
</evidence>
<comment type="similarity">
    <text evidence="7">Belongs to the amino acid-polyamine-organocation (APC) superfamily. Polyamine:cation symporter (PHS) (TC 2.A.3.12) family.</text>
</comment>
<evidence type="ECO:0000256" key="1">
    <source>
        <dbReference type="ARBA" id="ARBA00004651"/>
    </source>
</evidence>
<dbReference type="PANTHER" id="PTHR45826">
    <property type="entry name" value="POLYAMINE TRANSPORTER PUT1"/>
    <property type="match status" value="1"/>
</dbReference>
<proteinExistence type="inferred from homology"/>
<sequence length="520" mass="56352">MEDGIPQVRGGHATPLLLGERWVATTTRSKRLRSLSMPGLVAIIYYSVAGGPFGTEDVISAAGPLLGLLGFLLMPAVWSVPEALVAAELATAFPSNGGYVTWVTAAFGPFWGFIEGFLSWISGVSDNSIYPVLFCDYLKHVIPATEVGLPRIQKGWCCIATRVKFPAVCRIAGHFYCAALRVCCPNLSTQTGAGNWAHIQMPDGESAGCVPWQHLHAFGRPELHEMDWQKYLILDRTTRNVLFWNLNYWDALDALTDSASTLAGEVLEPRRVFPQALFLAMVLVIASYVLPLLVGIGMTTANAKLEWRNWRSGTLSVVGLEAGGRWVKIWVVVAAAASNIGQFTCEQAIGWRDGGSFPALCAAANAFQLEGMADARPGGRGMMVRNLDGYPSASCIVRVSGPCGVMEERIEPAGPSYSPLVLTELPLLFFQRILSATASTTPTDKTSAEKRSVEPPPGWIFPLQPFWVFGHFFPSAYQRLGCAREGLQGLEPRLACEGCTGGRKKAGGPRITEITDFGHL</sequence>
<dbReference type="AlphaFoldDB" id="A0A9P1M414"/>
<evidence type="ECO:0000256" key="7">
    <source>
        <dbReference type="ARBA" id="ARBA00024041"/>
    </source>
</evidence>
<evidence type="ECO:0000313" key="9">
    <source>
        <dbReference type="EMBL" id="CAI4019552.1"/>
    </source>
</evidence>
<dbReference type="Pfam" id="PF13520">
    <property type="entry name" value="AA_permease_2"/>
    <property type="match status" value="1"/>
</dbReference>
<dbReference type="Gene3D" id="1.20.1740.10">
    <property type="entry name" value="Amino acid/polyamine transporter I"/>
    <property type="match status" value="2"/>
</dbReference>
<dbReference type="OrthoDB" id="5982228at2759"/>
<dbReference type="GO" id="GO:0005886">
    <property type="term" value="C:plasma membrane"/>
    <property type="evidence" value="ECO:0007669"/>
    <property type="project" value="UniProtKB-SubCell"/>
</dbReference>
<keyword evidence="6 8" id="KW-0472">Membrane</keyword>
<feature type="transmembrane region" description="Helical" evidence="8">
    <location>
        <begin position="65"/>
        <end position="87"/>
    </location>
</feature>
<evidence type="ECO:0000313" key="12">
    <source>
        <dbReference type="Proteomes" id="UP001152797"/>
    </source>
</evidence>
<feature type="transmembrane region" description="Helical" evidence="8">
    <location>
        <begin position="276"/>
        <end position="301"/>
    </location>
</feature>
<dbReference type="GO" id="GO:0015203">
    <property type="term" value="F:polyamine transmembrane transporter activity"/>
    <property type="evidence" value="ECO:0007669"/>
    <property type="project" value="UniProtKB-ARBA"/>
</dbReference>
<dbReference type="EMBL" id="CAMXCT010006756">
    <property type="protein sequence ID" value="CAI4019552.1"/>
    <property type="molecule type" value="Genomic_DNA"/>
</dbReference>
<reference evidence="10" key="2">
    <citation type="submission" date="2024-04" db="EMBL/GenBank/DDBJ databases">
        <authorList>
            <person name="Chen Y."/>
            <person name="Shah S."/>
            <person name="Dougan E. K."/>
            <person name="Thang M."/>
            <person name="Chan C."/>
        </authorList>
    </citation>
    <scope>NUCLEOTIDE SEQUENCE [LARGE SCALE GENOMIC DNA]</scope>
</reference>
<dbReference type="EMBL" id="CAMXCT030006756">
    <property type="protein sequence ID" value="CAL4806864.1"/>
    <property type="molecule type" value="Genomic_DNA"/>
</dbReference>
<protein>
    <submittedName>
        <fullName evidence="11">Probable polyamine transporter At1g31830</fullName>
    </submittedName>
</protein>
<dbReference type="EMBL" id="CAMXCT020006756">
    <property type="protein sequence ID" value="CAL1172927.1"/>
    <property type="molecule type" value="Genomic_DNA"/>
</dbReference>
<comment type="caution">
    <text evidence="9">The sequence shown here is derived from an EMBL/GenBank/DDBJ whole genome shotgun (WGS) entry which is preliminary data.</text>
</comment>
<reference evidence="9" key="1">
    <citation type="submission" date="2022-10" db="EMBL/GenBank/DDBJ databases">
        <authorList>
            <person name="Chen Y."/>
            <person name="Dougan E. K."/>
            <person name="Chan C."/>
            <person name="Rhodes N."/>
            <person name="Thang M."/>
        </authorList>
    </citation>
    <scope>NUCLEOTIDE SEQUENCE</scope>
</reference>
<keyword evidence="2" id="KW-0813">Transport</keyword>
<comment type="subcellular location">
    <subcellularLocation>
        <location evidence="1">Cell membrane</location>
        <topology evidence="1">Multi-pass membrane protein</topology>
    </subcellularLocation>
</comment>
<dbReference type="InterPro" id="IPR044566">
    <property type="entry name" value="RMV1-like"/>
</dbReference>
<evidence type="ECO:0000256" key="5">
    <source>
        <dbReference type="ARBA" id="ARBA00022989"/>
    </source>
</evidence>
<evidence type="ECO:0000256" key="6">
    <source>
        <dbReference type="ARBA" id="ARBA00023136"/>
    </source>
</evidence>
<dbReference type="Proteomes" id="UP001152797">
    <property type="component" value="Unassembled WGS sequence"/>
</dbReference>
<evidence type="ECO:0000313" key="10">
    <source>
        <dbReference type="EMBL" id="CAL1172927.1"/>
    </source>
</evidence>
<name>A0A9P1M414_9DINO</name>
<evidence type="ECO:0000256" key="8">
    <source>
        <dbReference type="SAM" id="Phobius"/>
    </source>
</evidence>
<accession>A0A9P1M414</accession>
<gene>
    <name evidence="9" type="ORF">C1SCF055_LOCUS44046</name>
</gene>
<evidence type="ECO:0000256" key="4">
    <source>
        <dbReference type="ARBA" id="ARBA00022692"/>
    </source>
</evidence>
<feature type="transmembrane region" description="Helical" evidence="8">
    <location>
        <begin position="99"/>
        <end position="121"/>
    </location>
</feature>
<keyword evidence="12" id="KW-1185">Reference proteome</keyword>
<dbReference type="PANTHER" id="PTHR45826:SF2">
    <property type="entry name" value="AMINO ACID TRANSPORTER"/>
    <property type="match status" value="1"/>
</dbReference>
<keyword evidence="3" id="KW-1003">Cell membrane</keyword>
<evidence type="ECO:0000313" key="11">
    <source>
        <dbReference type="EMBL" id="CAL4806864.1"/>
    </source>
</evidence>
<organism evidence="9">
    <name type="scientific">Cladocopium goreaui</name>
    <dbReference type="NCBI Taxonomy" id="2562237"/>
    <lineage>
        <taxon>Eukaryota</taxon>
        <taxon>Sar</taxon>
        <taxon>Alveolata</taxon>
        <taxon>Dinophyceae</taxon>
        <taxon>Suessiales</taxon>
        <taxon>Symbiodiniaceae</taxon>
        <taxon>Cladocopium</taxon>
    </lineage>
</organism>
<evidence type="ECO:0000256" key="2">
    <source>
        <dbReference type="ARBA" id="ARBA00022448"/>
    </source>
</evidence>
<dbReference type="InterPro" id="IPR002293">
    <property type="entry name" value="AA/rel_permease1"/>
</dbReference>
<feature type="transmembrane region" description="Helical" evidence="8">
    <location>
        <begin position="35"/>
        <end position="53"/>
    </location>
</feature>